<accession>A0A075QZZ2</accession>
<proteinExistence type="predicted"/>
<dbReference type="PANTHER" id="PTHR40032:SF1">
    <property type="entry name" value="EXPORTED PROTEIN"/>
    <property type="match status" value="1"/>
</dbReference>
<sequence length="364" mass="42126">MKKVFWILVALTIMFINNTEEVKAEHAEIESLLHSMYNERSKAMITKEHEVIKHHYLTTYKSSRSALEHERNRSTYIHTWGSKRNLSFIDAESKIQIVNIKRIGAKAKVFLKQSQLITYQHNGVPFQPQKFGIGTRHLLTLEQKDSKWYIVKEWYLDPLEENPNLIPVSKKFVTKEELAAYKQRKKKIRYNREKAVAYAEKYAGAAPMAGNNHRYNRKYADYTYEGGDCTNFTSQVLGDPLEGGGLPMNGGWFYRKGGSVAWIRTDALYQFLIHSGYGKLIARGTYKEVAKPNKKFPQGALSHLEPGDLIAYELEGNIDHFSIVTARDDQGYVLVNSHSADRYHVPWDLGWDKKTKFYLIHIRD</sequence>
<evidence type="ECO:0000259" key="1">
    <source>
        <dbReference type="Pfam" id="PF12671"/>
    </source>
</evidence>
<dbReference type="AlphaFoldDB" id="A0A075QZZ2"/>
<dbReference type="InterPro" id="IPR024301">
    <property type="entry name" value="Amidase_6"/>
</dbReference>
<organism evidence="2 3">
    <name type="scientific">Brevibacillus laterosporus LMG 15441</name>
    <dbReference type="NCBI Taxonomy" id="1042163"/>
    <lineage>
        <taxon>Bacteria</taxon>
        <taxon>Bacillati</taxon>
        <taxon>Bacillota</taxon>
        <taxon>Bacilli</taxon>
        <taxon>Bacillales</taxon>
        <taxon>Paenibacillaceae</taxon>
        <taxon>Brevibacillus</taxon>
    </lineage>
</organism>
<dbReference type="RefSeq" id="WP_003337973.1">
    <property type="nucleotide sequence ID" value="NZ_CP007806.1"/>
</dbReference>
<gene>
    <name evidence="2" type="ORF">BRLA_c016080</name>
</gene>
<dbReference type="PANTHER" id="PTHR40032">
    <property type="entry name" value="EXPORTED PROTEIN-RELATED"/>
    <property type="match status" value="1"/>
</dbReference>
<dbReference type="Proteomes" id="UP000005850">
    <property type="component" value="Chromosome"/>
</dbReference>
<name>A0A075QZZ2_BRELA</name>
<dbReference type="HOGENOM" id="CLU_046705_0_0_9"/>
<keyword evidence="3" id="KW-1185">Reference proteome</keyword>
<dbReference type="STRING" id="1042163.BRLA_c016080"/>
<protein>
    <submittedName>
        <fullName evidence="2">Putative amidase domain protein</fullName>
    </submittedName>
</protein>
<feature type="domain" description="Putative amidase" evidence="1">
    <location>
        <begin position="189"/>
        <end position="359"/>
    </location>
</feature>
<reference evidence="2 3" key="1">
    <citation type="journal article" date="2011" name="J. Bacteriol.">
        <title>Genome sequence of Brevibacillus laterosporus LMG 15441, a pathogen of invertebrates.</title>
        <authorList>
            <person name="Djukic M."/>
            <person name="Poehlein A."/>
            <person name="Thurmer A."/>
            <person name="Daniel R."/>
        </authorList>
    </citation>
    <scope>NUCLEOTIDE SEQUENCE [LARGE SCALE GENOMIC DNA]</scope>
    <source>
        <strain evidence="2 3">LMG 15441</strain>
    </source>
</reference>
<dbReference type="KEGG" id="blr:BRLA_c016080"/>
<dbReference type="EMBL" id="CP007806">
    <property type="protein sequence ID" value="AIG25932.1"/>
    <property type="molecule type" value="Genomic_DNA"/>
</dbReference>
<evidence type="ECO:0000313" key="2">
    <source>
        <dbReference type="EMBL" id="AIG25932.1"/>
    </source>
</evidence>
<dbReference type="Pfam" id="PF12671">
    <property type="entry name" value="Amidase_6"/>
    <property type="match status" value="1"/>
</dbReference>
<dbReference type="eggNOG" id="COG3170">
    <property type="taxonomic scope" value="Bacteria"/>
</dbReference>
<dbReference type="Gene3D" id="3.90.1720.10">
    <property type="entry name" value="endopeptidase domain like (from Nostoc punctiforme)"/>
    <property type="match status" value="1"/>
</dbReference>
<evidence type="ECO:0000313" key="3">
    <source>
        <dbReference type="Proteomes" id="UP000005850"/>
    </source>
</evidence>